<evidence type="ECO:0000313" key="5">
    <source>
        <dbReference type="Proteomes" id="UP000887229"/>
    </source>
</evidence>
<evidence type="ECO:0008006" key="6">
    <source>
        <dbReference type="Google" id="ProtNLM"/>
    </source>
</evidence>
<dbReference type="Pfam" id="PF24883">
    <property type="entry name" value="NPHP3_N"/>
    <property type="match status" value="1"/>
</dbReference>
<dbReference type="Gene3D" id="3.40.50.300">
    <property type="entry name" value="P-loop containing nucleotide triphosphate hydrolases"/>
    <property type="match status" value="1"/>
</dbReference>
<dbReference type="Gene3D" id="1.25.40.20">
    <property type="entry name" value="Ankyrin repeat-containing domain"/>
    <property type="match status" value="1"/>
</dbReference>
<name>A0A9P8CPP6_9HYPO</name>
<organism evidence="4 5">
    <name type="scientific">Emericellopsis atlantica</name>
    <dbReference type="NCBI Taxonomy" id="2614577"/>
    <lineage>
        <taxon>Eukaryota</taxon>
        <taxon>Fungi</taxon>
        <taxon>Dikarya</taxon>
        <taxon>Ascomycota</taxon>
        <taxon>Pezizomycotina</taxon>
        <taxon>Sordariomycetes</taxon>
        <taxon>Hypocreomycetidae</taxon>
        <taxon>Hypocreales</taxon>
        <taxon>Bionectriaceae</taxon>
        <taxon>Emericellopsis</taxon>
    </lineage>
</organism>
<accession>A0A9P8CPP6</accession>
<protein>
    <recommendedName>
        <fullName evidence="6">NACHT domain-containing protein</fullName>
    </recommendedName>
</protein>
<gene>
    <name evidence="4" type="ORF">F5Z01DRAFT_635960</name>
</gene>
<reference evidence="4" key="1">
    <citation type="journal article" date="2021" name="IMA Fungus">
        <title>Genomic characterization of three marine fungi, including Emericellopsis atlantica sp. nov. with signatures of a generalist lifestyle and marine biomass degradation.</title>
        <authorList>
            <person name="Hagestad O.C."/>
            <person name="Hou L."/>
            <person name="Andersen J.H."/>
            <person name="Hansen E.H."/>
            <person name="Altermark B."/>
            <person name="Li C."/>
            <person name="Kuhnert E."/>
            <person name="Cox R.J."/>
            <person name="Crous P.W."/>
            <person name="Spatafora J.W."/>
            <person name="Lail K."/>
            <person name="Amirebrahimi M."/>
            <person name="Lipzen A."/>
            <person name="Pangilinan J."/>
            <person name="Andreopoulos W."/>
            <person name="Hayes R.D."/>
            <person name="Ng V."/>
            <person name="Grigoriev I.V."/>
            <person name="Jackson S.A."/>
            <person name="Sutton T.D.S."/>
            <person name="Dobson A.D.W."/>
            <person name="Rama T."/>
        </authorList>
    </citation>
    <scope>NUCLEOTIDE SEQUENCE</scope>
    <source>
        <strain evidence="4">TS7</strain>
    </source>
</reference>
<dbReference type="InterPro" id="IPR036770">
    <property type="entry name" value="Ankyrin_rpt-contain_sf"/>
</dbReference>
<dbReference type="Pfam" id="PF24809">
    <property type="entry name" value="DUF7708"/>
    <property type="match status" value="1"/>
</dbReference>
<sequence length="1214" mass="138301">MPTTSDFINADFEIAKRRFKESVGDPDIYERVLQTTGSDEVTKLIKKAQEDAASSLGMRGMGRLEPFILRLKDFACVFDTYVQIKPDLLALIWGPIRLLLLWSSEFYEAVDSVVDATEMIAQALPRFASMASLFNENQAVRSVHVLFLQDILDFYAAVLKFFGKWCSPARGLLARVRNKVIEKADKAFEIAWAAKKKELRVVVENLEKHGRLLKKEVTFLEIEEAKKARDEALVKSKKDDEEQETRKFHGLRSRIAPVLYDKELDGLSNRCHPGSVNWLLRDPKFNHWLDVSKRDSTWLWLHGILGAGKTYLAAAAINHVKKSNQVLFAFASQENPDETALSSIQTLIFQAATNNAAFRTVLVEASERELQGNTKYAANLLKSLLMSAGPAYIIIDGLDEIKEIERQILLQNLEMICKVCKELKVLISSRDVHDIEQVLKLKAKDIRVDQKNQGAIQTYINDRLGRWMDEHCDDTDSQSEIVRLLADLSAYAKGTVIQTCRANDLRGKGMFLYARIMMGLLDNLHGIEEIRQVFRCLPTELNEAYERIFQRINPNNQNKCRNIFLWIACSPTRLTALELEQVILLGTSAGEALPSATSLNFVRLCGPIIEVIDGWPQFIHVTAKSHFLTKELNNSIEAKQAKLKMALWGLSYLSSQDLSVELSDLDIKRNLLSGKYRLLEYFASNWHTLALPIVRDIDDNNIYPKFNRMLTDLARQAENDQYEDEADSSRPPCINETLAMNSSEGHNMLGASLRFRHNEKVPDWNRTESHDWVDLDPLTTSKMLVRVQKLFNDLVCSRAFHNADCGGQCAKLQRNYGGRLYKCHFVFCESNRLGFESDIDRCNHYLCHYRPWKCTNAACEFRNIGFTSKKNRETHWLERHMREETQPGDLDGLEKDEIQPLLFRLVADEDIDGIKRLLALPVCESLGSTIRTAASLIAVEKGSYPMVRLLIPEDWKHLHTDLVIAAVESGDVDIVKWALRKSNQDDLSKLVVPMLHTNSTEVYSHFKEYLLTIRVQRSGVDPLEALFKSTVIKKTKNAITEERLGEIWKHLFRNDRVKQKTLSAALVNVAKSTFSIPLARTLIKLGADVDYPKGPSENTSSGMSALRYAARKPISSETAMFMKFLLENGACPFEKATKGNSRSVLSFLKRGVYGETPFTPSTNTDKLINRKHEYINLADCEGAKNIWRKLDETWEELAKRNAKIWMEAEETRLK</sequence>
<dbReference type="InterPro" id="IPR056884">
    <property type="entry name" value="NPHP3-like_N"/>
</dbReference>
<dbReference type="AlphaFoldDB" id="A0A9P8CPP6"/>
<evidence type="ECO:0000313" key="4">
    <source>
        <dbReference type="EMBL" id="KAG9255089.1"/>
    </source>
</evidence>
<dbReference type="RefSeq" id="XP_046119013.1">
    <property type="nucleotide sequence ID" value="XM_046262180.1"/>
</dbReference>
<dbReference type="OrthoDB" id="21416at2759"/>
<feature type="domain" description="DUF7708" evidence="2">
    <location>
        <begin position="66"/>
        <end position="163"/>
    </location>
</feature>
<comment type="caution">
    <text evidence="4">The sequence shown here is derived from an EMBL/GenBank/DDBJ whole genome shotgun (WGS) entry which is preliminary data.</text>
</comment>
<evidence type="ECO:0000259" key="2">
    <source>
        <dbReference type="Pfam" id="PF24809"/>
    </source>
</evidence>
<dbReference type="PANTHER" id="PTHR10039">
    <property type="entry name" value="AMELOGENIN"/>
    <property type="match status" value="1"/>
</dbReference>
<keyword evidence="5" id="KW-1185">Reference proteome</keyword>
<dbReference type="GeneID" id="70293083"/>
<dbReference type="EMBL" id="MU251252">
    <property type="protein sequence ID" value="KAG9255089.1"/>
    <property type="molecule type" value="Genomic_DNA"/>
</dbReference>
<dbReference type="Proteomes" id="UP000887229">
    <property type="component" value="Unassembled WGS sequence"/>
</dbReference>
<evidence type="ECO:0000256" key="1">
    <source>
        <dbReference type="ARBA" id="ARBA00022737"/>
    </source>
</evidence>
<keyword evidence="1" id="KW-0677">Repeat</keyword>
<dbReference type="PANTHER" id="PTHR10039:SF14">
    <property type="entry name" value="NACHT DOMAIN-CONTAINING PROTEIN"/>
    <property type="match status" value="1"/>
</dbReference>
<feature type="domain" description="Nephrocystin 3-like N-terminal" evidence="3">
    <location>
        <begin position="274"/>
        <end position="430"/>
    </location>
</feature>
<proteinExistence type="predicted"/>
<evidence type="ECO:0000259" key="3">
    <source>
        <dbReference type="Pfam" id="PF24883"/>
    </source>
</evidence>
<dbReference type="SUPFAM" id="SSF52540">
    <property type="entry name" value="P-loop containing nucleoside triphosphate hydrolases"/>
    <property type="match status" value="1"/>
</dbReference>
<dbReference type="InterPro" id="IPR056125">
    <property type="entry name" value="DUF7708"/>
</dbReference>
<dbReference type="InterPro" id="IPR027417">
    <property type="entry name" value="P-loop_NTPase"/>
</dbReference>